<dbReference type="PRINTS" id="PR00480">
    <property type="entry name" value="ASTACIN"/>
</dbReference>
<dbReference type="PROSITE" id="PS01180">
    <property type="entry name" value="CUB"/>
    <property type="match status" value="1"/>
</dbReference>
<dbReference type="PROSITE" id="PS00022">
    <property type="entry name" value="EGF_1"/>
    <property type="match status" value="1"/>
</dbReference>
<dbReference type="InterPro" id="IPR003128">
    <property type="entry name" value="Villin_headpiece"/>
</dbReference>
<comment type="caution">
    <text evidence="10">Lacks conserved residue(s) required for the propagation of feature annotation.</text>
</comment>
<dbReference type="PROSITE" id="PS00478">
    <property type="entry name" value="LIM_DOMAIN_1"/>
    <property type="match status" value="2"/>
</dbReference>
<keyword evidence="5 11" id="KW-0862">Zinc</keyword>
<dbReference type="OrthoDB" id="1746725at2759"/>
<feature type="transmembrane region" description="Helical" evidence="14">
    <location>
        <begin position="671"/>
        <end position="691"/>
    </location>
</feature>
<dbReference type="Gene3D" id="3.40.390.10">
    <property type="entry name" value="Collagenase (Catalytic Domain)"/>
    <property type="match status" value="1"/>
</dbReference>
<evidence type="ECO:0000256" key="4">
    <source>
        <dbReference type="ARBA" id="ARBA00022801"/>
    </source>
</evidence>
<proteinExistence type="predicted"/>
<evidence type="ECO:0000259" key="15">
    <source>
        <dbReference type="PROSITE" id="PS01180"/>
    </source>
</evidence>
<dbReference type="SUPFAM" id="SSF47050">
    <property type="entry name" value="VHP, Villin headpiece domain"/>
    <property type="match status" value="1"/>
</dbReference>
<feature type="domain" description="LIM zinc-binding" evidence="16">
    <location>
        <begin position="821"/>
        <end position="881"/>
    </location>
</feature>
<comment type="cofactor">
    <cofactor evidence="12">
        <name>Zn(2+)</name>
        <dbReference type="ChEBI" id="CHEBI:29105"/>
    </cofactor>
    <text evidence="12">Binds 1 zinc ion per subunit.</text>
</comment>
<dbReference type="Pfam" id="PF00412">
    <property type="entry name" value="LIM"/>
    <property type="match status" value="2"/>
</dbReference>
<dbReference type="STRING" id="2018661.A0A2A2LXN1"/>
<feature type="compositionally biased region" description="Polar residues" evidence="13">
    <location>
        <begin position="643"/>
        <end position="659"/>
    </location>
</feature>
<evidence type="ECO:0000256" key="9">
    <source>
        <dbReference type="ARBA" id="ARBA00023157"/>
    </source>
</evidence>
<evidence type="ECO:0000259" key="17">
    <source>
        <dbReference type="PROSITE" id="PS51089"/>
    </source>
</evidence>
<dbReference type="GO" id="GO:0051015">
    <property type="term" value="F:actin filament binding"/>
    <property type="evidence" value="ECO:0007669"/>
    <property type="project" value="TreeGrafter"/>
</dbReference>
<dbReference type="InterPro" id="IPR024079">
    <property type="entry name" value="MetalloPept_cat_dom_sf"/>
</dbReference>
<feature type="domain" description="LIM zinc-binding" evidence="16">
    <location>
        <begin position="545"/>
        <end position="605"/>
    </location>
</feature>
<protein>
    <recommendedName>
        <fullName evidence="12">Metalloendopeptidase</fullName>
        <ecNumber evidence="12">3.4.24.-</ecNumber>
    </recommendedName>
</protein>
<evidence type="ECO:0000256" key="13">
    <source>
        <dbReference type="SAM" id="MobiDB-lite"/>
    </source>
</evidence>
<feature type="domain" description="HP" evidence="17">
    <location>
        <begin position="1213"/>
        <end position="1278"/>
    </location>
</feature>
<accession>A0A2A2LXN1</accession>
<keyword evidence="1" id="KW-0245">EGF-like domain</keyword>
<feature type="region of interest" description="Disordered" evidence="13">
    <location>
        <begin position="350"/>
        <end position="435"/>
    </location>
</feature>
<dbReference type="GO" id="GO:0006508">
    <property type="term" value="P:proteolysis"/>
    <property type="evidence" value="ECO:0007669"/>
    <property type="project" value="UniProtKB-KW"/>
</dbReference>
<keyword evidence="14" id="KW-1133">Transmembrane helix</keyword>
<dbReference type="Gene3D" id="1.10.950.10">
    <property type="entry name" value="Villin headpiece domain"/>
    <property type="match status" value="1"/>
</dbReference>
<dbReference type="SUPFAM" id="SSF49854">
    <property type="entry name" value="Spermadhesin, CUB domain"/>
    <property type="match status" value="1"/>
</dbReference>
<sequence length="1278" mass="143502">MNQIQMKISGIEDKNDNVTAYIEKIKSMKARKPDEQPYLFEGDIILTDDQMQKHISNLEDSYWARQGAYKHRSRRSVTSDLSLRWTQFPIPYYINTATGGHALGLYHEQARYDRDSYVQVLTQNINPIYLNQFTKQSASSMVDYGVGYDYASVMHYPRTAFTDDGGNTIVTLDANYISTIGQRAAPSFADVKRINFAYCNGTCSTQLNCQNGGYTDPKNCGVCRCPDAFGGQLCTQAASNPPGCGAGDRTASSSQASIYVSGAITCSYVIKAPAGSKVFFQVNSLSFPYEDPCQSGYVEIKYGSDMTRGGARFCTRKPAPYTSTTQTLAIIYRGSSSSSSLSLLYKSSTGSNASFDESEEENSSGSESETSTLIEENTTSSTIEEDNSITTGTKTENKKTSESNKLPEEIVIQTTTEQQELTTQPPSKLQTTTLDSKSVVSESTTVISFKPELSTLTTVSSQSTTIDSLTTQPGKAPPTPSTECTDWSKCNAHCGGCGTRERQCGEYLHTKFCNTMPCILGNDKYCCAPFIYKDLPTPTCLQPSKKCDVCRKKVSGDVLKANDKYFHIHCFVCKKCQRNLGETGFYTTSDGSYLCPEDYRAATRGLTIKPPPERSKEREKTQTNGSGRHKSKSPPPAAAPSSMVQSTADTTTSQQLSPLGSPTTLRAINKALVFLCTSAQLLLLFFFKLTFQSLRGQPHKVKEKMWKRQEWLAFFDFHIDSLAAILLAVISALLQQHALLATSLFTQVKSYWLSDYHGTSGASRAFTKNMKIKHNVNSSSVPNPRLSLYECHECDAVLHGEYMAHDGKPLCLRDYNEKYGVKCYECQKFIAGKVLQAGGYKFHPTCARCSRCGAHFGDGEEMYMQGDEIWHPSCEHARTTENIAPTGRAAAMSNRNEPKYQSAFGQHLTYMYLMPEPEQTYLRHPVMNPKEPNAPQYHVPQGPIKIRKSRLAMLKTGMQRLTEDLEKNLPRPKSPHMDNEEPIELAHYPAAYVPDPQIPPPIERDDFPAPPFPYAVEELKRRLSTSSIENEISDDEMSESDRDEEEKLKKTVQHLEHYKDSSIANVIKQNIEESHKKTRLPLHWDPRNASRTPSGKKMPHLKFRYDVPINASPSRHLNRPRPWVAWQGGEREQGNTLPMFHIPDSRGNTLRASTLPGGYPYGNLSMEHLDSTINSHYSDHSLGGHGKRDDRHQPMRPAQEMRSTLRSSLPDMSKPAKTYDLVVLQTTNKELPEEVDRQHLERHLTREQFEKVFEISPIEFYKLPEWKRINLKRKVKLF</sequence>
<keyword evidence="4 12" id="KW-0378">Hydrolase</keyword>
<feature type="region of interest" description="Disordered" evidence="13">
    <location>
        <begin position="606"/>
        <end position="659"/>
    </location>
</feature>
<dbReference type="Pfam" id="PF01400">
    <property type="entry name" value="Astacin"/>
    <property type="match status" value="1"/>
</dbReference>
<dbReference type="EC" id="3.4.24.-" evidence="12"/>
<feature type="compositionally biased region" description="Basic and acidic residues" evidence="13">
    <location>
        <begin position="611"/>
        <end position="621"/>
    </location>
</feature>
<dbReference type="InterPro" id="IPR001506">
    <property type="entry name" value="Peptidase_M12A"/>
</dbReference>
<dbReference type="GO" id="GO:0046872">
    <property type="term" value="F:metal ion binding"/>
    <property type="evidence" value="ECO:0007669"/>
    <property type="project" value="UniProtKB-KW"/>
</dbReference>
<feature type="region of interest" description="Disordered" evidence="13">
    <location>
        <begin position="1179"/>
        <end position="1211"/>
    </location>
</feature>
<evidence type="ECO:0000313" key="19">
    <source>
        <dbReference type="EMBL" id="PAV91001.1"/>
    </source>
</evidence>
<evidence type="ECO:0000256" key="7">
    <source>
        <dbReference type="ARBA" id="ARBA00023049"/>
    </source>
</evidence>
<dbReference type="FunFam" id="2.10.110.10:FF:000080">
    <property type="entry name" value="actin-binding LIM protein 1 isoform X6"/>
    <property type="match status" value="1"/>
</dbReference>
<evidence type="ECO:0000259" key="18">
    <source>
        <dbReference type="PROSITE" id="PS51864"/>
    </source>
</evidence>
<dbReference type="CDD" id="cd00041">
    <property type="entry name" value="CUB"/>
    <property type="match status" value="1"/>
</dbReference>
<dbReference type="SUPFAM" id="SSF55486">
    <property type="entry name" value="Metalloproteases ('zincins'), catalytic domain"/>
    <property type="match status" value="1"/>
</dbReference>
<feature type="domain" description="CUB" evidence="15">
    <location>
        <begin position="234"/>
        <end position="358"/>
    </location>
</feature>
<name>A0A2A2LXN1_9BILA</name>
<dbReference type="GO" id="GO:0004222">
    <property type="term" value="F:metalloendopeptidase activity"/>
    <property type="evidence" value="ECO:0007669"/>
    <property type="project" value="UniProtKB-UniRule"/>
</dbReference>
<feature type="compositionally biased region" description="Low complexity" evidence="13">
    <location>
        <begin position="363"/>
        <end position="382"/>
    </location>
</feature>
<evidence type="ECO:0000313" key="20">
    <source>
        <dbReference type="Proteomes" id="UP000218231"/>
    </source>
</evidence>
<dbReference type="Proteomes" id="UP000218231">
    <property type="component" value="Unassembled WGS sequence"/>
</dbReference>
<keyword evidence="8" id="KW-0865">Zymogen</keyword>
<evidence type="ECO:0000256" key="11">
    <source>
        <dbReference type="PROSITE-ProRule" id="PRU00125"/>
    </source>
</evidence>
<dbReference type="PROSITE" id="PS50023">
    <property type="entry name" value="LIM_DOMAIN_2"/>
    <property type="match status" value="2"/>
</dbReference>
<dbReference type="EMBL" id="LIAE01006339">
    <property type="protein sequence ID" value="PAV91001.1"/>
    <property type="molecule type" value="Genomic_DNA"/>
</dbReference>
<evidence type="ECO:0000256" key="6">
    <source>
        <dbReference type="ARBA" id="ARBA00023038"/>
    </source>
</evidence>
<evidence type="ECO:0000256" key="5">
    <source>
        <dbReference type="ARBA" id="ARBA00022833"/>
    </source>
</evidence>
<evidence type="ECO:0000256" key="14">
    <source>
        <dbReference type="SAM" id="Phobius"/>
    </source>
</evidence>
<dbReference type="Pfam" id="PF02209">
    <property type="entry name" value="VHP"/>
    <property type="match status" value="1"/>
</dbReference>
<reference evidence="19 20" key="1">
    <citation type="journal article" date="2017" name="Curr. Biol.">
        <title>Genome architecture and evolution of a unichromosomal asexual nematode.</title>
        <authorList>
            <person name="Fradin H."/>
            <person name="Zegar C."/>
            <person name="Gutwein M."/>
            <person name="Lucas J."/>
            <person name="Kovtun M."/>
            <person name="Corcoran D."/>
            <person name="Baugh L.R."/>
            <person name="Kiontke K."/>
            <person name="Gunsalus K."/>
            <person name="Fitch D.H."/>
            <person name="Piano F."/>
        </authorList>
    </citation>
    <scope>NUCLEOTIDE SEQUENCE [LARGE SCALE GENOMIC DNA]</scope>
    <source>
        <strain evidence="19">PF1309</strain>
    </source>
</reference>
<dbReference type="SMART" id="SM00132">
    <property type="entry name" value="LIM"/>
    <property type="match status" value="2"/>
</dbReference>
<evidence type="ECO:0000259" key="16">
    <source>
        <dbReference type="PROSITE" id="PS50023"/>
    </source>
</evidence>
<dbReference type="AlphaFoldDB" id="A0A2A2LXN1"/>
<dbReference type="SMART" id="SM00153">
    <property type="entry name" value="VHP"/>
    <property type="match status" value="1"/>
</dbReference>
<dbReference type="GO" id="GO:0015629">
    <property type="term" value="C:actin cytoskeleton"/>
    <property type="evidence" value="ECO:0007669"/>
    <property type="project" value="TreeGrafter"/>
</dbReference>
<dbReference type="PANTHER" id="PTHR24213:SF9">
    <property type="entry name" value="UNCOORDINATED 115A, ISOFORM B-RELATED"/>
    <property type="match status" value="1"/>
</dbReference>
<dbReference type="PROSITE" id="PS51089">
    <property type="entry name" value="HP"/>
    <property type="match status" value="1"/>
</dbReference>
<feature type="compositionally biased region" description="Basic and acidic residues" evidence="13">
    <location>
        <begin position="395"/>
        <end position="408"/>
    </location>
</feature>
<feature type="compositionally biased region" description="Low complexity" evidence="13">
    <location>
        <begin position="409"/>
        <end position="424"/>
    </location>
</feature>
<dbReference type="PANTHER" id="PTHR24213">
    <property type="entry name" value="ACTIN-BINDING LIM PROTEIN"/>
    <property type="match status" value="1"/>
</dbReference>
<dbReference type="FunFam" id="1.10.950.10:FF:000009">
    <property type="entry name" value="Unc-115 protein"/>
    <property type="match status" value="1"/>
</dbReference>
<dbReference type="InterPro" id="IPR000859">
    <property type="entry name" value="CUB_dom"/>
</dbReference>
<comment type="caution">
    <text evidence="19">The sequence shown here is derived from an EMBL/GenBank/DDBJ whole genome shotgun (WGS) entry which is preliminary data.</text>
</comment>
<evidence type="ECO:0000256" key="1">
    <source>
        <dbReference type="ARBA" id="ARBA00022536"/>
    </source>
</evidence>
<organism evidence="19 20">
    <name type="scientific">Diploscapter pachys</name>
    <dbReference type="NCBI Taxonomy" id="2018661"/>
    <lineage>
        <taxon>Eukaryota</taxon>
        <taxon>Metazoa</taxon>
        <taxon>Ecdysozoa</taxon>
        <taxon>Nematoda</taxon>
        <taxon>Chromadorea</taxon>
        <taxon>Rhabditida</taxon>
        <taxon>Rhabditina</taxon>
        <taxon>Rhabditomorpha</taxon>
        <taxon>Rhabditoidea</taxon>
        <taxon>Rhabditidae</taxon>
        <taxon>Diploscapter</taxon>
    </lineage>
</organism>
<keyword evidence="14" id="KW-0812">Transmembrane</keyword>
<evidence type="ECO:0000256" key="8">
    <source>
        <dbReference type="ARBA" id="ARBA00023145"/>
    </source>
</evidence>
<evidence type="ECO:0000256" key="10">
    <source>
        <dbReference type="PROSITE-ProRule" id="PRU00059"/>
    </source>
</evidence>
<keyword evidence="6 11" id="KW-0440">LIM domain</keyword>
<evidence type="ECO:0000256" key="12">
    <source>
        <dbReference type="RuleBase" id="RU361183"/>
    </source>
</evidence>
<gene>
    <name evidence="19" type="ORF">WR25_21495</name>
</gene>
<keyword evidence="7 12" id="KW-0482">Metalloprotease</keyword>
<dbReference type="InterPro" id="IPR000742">
    <property type="entry name" value="EGF"/>
</dbReference>
<evidence type="ECO:0000256" key="2">
    <source>
        <dbReference type="ARBA" id="ARBA00022670"/>
    </source>
</evidence>
<dbReference type="CDD" id="cd09327">
    <property type="entry name" value="LIM1_abLIM"/>
    <property type="match status" value="1"/>
</dbReference>
<keyword evidence="20" id="KW-1185">Reference proteome</keyword>
<dbReference type="InterPro" id="IPR036886">
    <property type="entry name" value="Villin_headpiece_dom_sf"/>
</dbReference>
<dbReference type="GO" id="GO:0030032">
    <property type="term" value="P:lamellipodium assembly"/>
    <property type="evidence" value="ECO:0007669"/>
    <property type="project" value="TreeGrafter"/>
</dbReference>
<dbReference type="CDD" id="cd09330">
    <property type="entry name" value="LIM4_abLIM"/>
    <property type="match status" value="1"/>
</dbReference>
<dbReference type="Pfam" id="PF00431">
    <property type="entry name" value="CUB"/>
    <property type="match status" value="1"/>
</dbReference>
<feature type="domain" description="Peptidase M12A" evidence="18">
    <location>
        <begin position="100"/>
        <end position="200"/>
    </location>
</feature>
<keyword evidence="9" id="KW-1015">Disulfide bond</keyword>
<dbReference type="InterPro" id="IPR035914">
    <property type="entry name" value="Sperma_CUB_dom_sf"/>
</dbReference>
<keyword evidence="14" id="KW-0472">Membrane</keyword>
<feature type="compositionally biased region" description="Polar residues" evidence="13">
    <location>
        <begin position="425"/>
        <end position="435"/>
    </location>
</feature>
<dbReference type="GO" id="GO:0007010">
    <property type="term" value="P:cytoskeleton organization"/>
    <property type="evidence" value="ECO:0007669"/>
    <property type="project" value="InterPro"/>
</dbReference>
<dbReference type="SUPFAM" id="SSF57716">
    <property type="entry name" value="Glucocorticoid receptor-like (DNA-binding domain)"/>
    <property type="match status" value="2"/>
</dbReference>
<dbReference type="InterPro" id="IPR051618">
    <property type="entry name" value="Actin-binding_LIM"/>
</dbReference>
<dbReference type="PROSITE" id="PS51864">
    <property type="entry name" value="ASTACIN"/>
    <property type="match status" value="1"/>
</dbReference>
<keyword evidence="2 12" id="KW-0645">Protease</keyword>
<dbReference type="InterPro" id="IPR001781">
    <property type="entry name" value="Znf_LIM"/>
</dbReference>
<dbReference type="Gene3D" id="2.60.120.290">
    <property type="entry name" value="Spermadhesin, CUB domain"/>
    <property type="match status" value="1"/>
</dbReference>
<evidence type="ECO:0000256" key="3">
    <source>
        <dbReference type="ARBA" id="ARBA00022723"/>
    </source>
</evidence>
<dbReference type="Gene3D" id="2.10.110.10">
    <property type="entry name" value="Cysteine Rich Protein"/>
    <property type="match status" value="2"/>
</dbReference>
<feature type="transmembrane region" description="Helical" evidence="14">
    <location>
        <begin position="711"/>
        <end position="734"/>
    </location>
</feature>
<keyword evidence="3 11" id="KW-0479">Metal-binding</keyword>